<dbReference type="Proteomes" id="UP000297635">
    <property type="component" value="Unassembled WGS sequence"/>
</dbReference>
<keyword evidence="1 3" id="KW-0436">Ligase</keyword>
<dbReference type="PANTHER" id="PTHR12835">
    <property type="entry name" value="BIOTIN PROTEIN LIGASE"/>
    <property type="match status" value="1"/>
</dbReference>
<dbReference type="Pfam" id="PF03099">
    <property type="entry name" value="BPL_LplA_LipB"/>
    <property type="match status" value="1"/>
</dbReference>
<dbReference type="InterPro" id="IPR045864">
    <property type="entry name" value="aa-tRNA-synth_II/BPL/LPL"/>
</dbReference>
<dbReference type="EMBL" id="SJSA01000001">
    <property type="protein sequence ID" value="TGG39937.1"/>
    <property type="molecule type" value="Genomic_DNA"/>
</dbReference>
<dbReference type="Gene3D" id="3.30.930.10">
    <property type="entry name" value="Bira Bifunctional Protein, Domain 2"/>
    <property type="match status" value="1"/>
</dbReference>
<dbReference type="GO" id="GO:0004077">
    <property type="term" value="F:biotin--[biotin carboxyl-carrier protein] ligase activity"/>
    <property type="evidence" value="ECO:0007669"/>
    <property type="project" value="UniProtKB-EC"/>
</dbReference>
<dbReference type="SUPFAM" id="SSF55681">
    <property type="entry name" value="Class II aaRS and biotin synthetases"/>
    <property type="match status" value="1"/>
</dbReference>
<dbReference type="CDD" id="cd16442">
    <property type="entry name" value="BPL"/>
    <property type="match status" value="1"/>
</dbReference>
<accession>A0A4Z0V6L6</accession>
<dbReference type="PROSITE" id="PS51733">
    <property type="entry name" value="BPL_LPL_CATALYTIC"/>
    <property type="match status" value="1"/>
</dbReference>
<evidence type="ECO:0000256" key="1">
    <source>
        <dbReference type="ARBA" id="ARBA00022598"/>
    </source>
</evidence>
<gene>
    <name evidence="3" type="ORF">EZ315_04180</name>
</gene>
<keyword evidence="4" id="KW-1185">Reference proteome</keyword>
<dbReference type="InterPro" id="IPR004408">
    <property type="entry name" value="Biotin_CoA_COase_ligase"/>
</dbReference>
<evidence type="ECO:0000259" key="2">
    <source>
        <dbReference type="PROSITE" id="PS51733"/>
    </source>
</evidence>
<dbReference type="GeneID" id="82148979"/>
<sequence>MEIIKIESTDSTSSHLAGIAEGCAHGTAVMARVQTAGRGQRGNSWEAEPGMNITLSLLLRPEGLEPARQFIISQAVSLAIVEMLDNFIGADAVSIKWPNDIYVNDSKIAGILIENVISGSAISRSIVGVGLNVNQTEFLSDAPNPVSLKQLLPKVDFNVDVLAEVMVSDILGKVDQALSSECEAGEISGEYFARMWRGDGYYHRYYDHTRGLYMNARIDSVAASGHITLTDQADGVARTYAFKEISAVL</sequence>
<dbReference type="GO" id="GO:0005737">
    <property type="term" value="C:cytoplasm"/>
    <property type="evidence" value="ECO:0007669"/>
    <property type="project" value="TreeGrafter"/>
</dbReference>
<dbReference type="PANTHER" id="PTHR12835:SF5">
    <property type="entry name" value="BIOTIN--PROTEIN LIGASE"/>
    <property type="match status" value="1"/>
</dbReference>
<organism evidence="3 4">
    <name type="scientific">Duncaniella freteri</name>
    <dbReference type="NCBI Taxonomy" id="2530391"/>
    <lineage>
        <taxon>Bacteria</taxon>
        <taxon>Pseudomonadati</taxon>
        <taxon>Bacteroidota</taxon>
        <taxon>Bacteroidia</taxon>
        <taxon>Bacteroidales</taxon>
        <taxon>Muribaculaceae</taxon>
        <taxon>Duncaniella</taxon>
    </lineage>
</organism>
<dbReference type="AlphaFoldDB" id="A0A4Z0V6L6"/>
<dbReference type="EC" id="6.3.4.15" evidence="3"/>
<comment type="caution">
    <text evidence="3">The sequence shown here is derived from an EMBL/GenBank/DDBJ whole genome shotgun (WGS) entry which is preliminary data.</text>
</comment>
<evidence type="ECO:0000313" key="4">
    <source>
        <dbReference type="Proteomes" id="UP000297635"/>
    </source>
</evidence>
<dbReference type="InterPro" id="IPR004143">
    <property type="entry name" value="BPL_LPL_catalytic"/>
</dbReference>
<reference evidence="3 4" key="1">
    <citation type="submission" date="2019-02" db="EMBL/GenBank/DDBJ databases">
        <title>Isolation and identification of novel species under the genus Muribaculum.</title>
        <authorList>
            <person name="Miyake S."/>
            <person name="Ding Y."/>
            <person name="Low A."/>
            <person name="Soh M."/>
            <person name="Seedorf H."/>
        </authorList>
    </citation>
    <scope>NUCLEOTIDE SEQUENCE [LARGE SCALE GENOMIC DNA]</scope>
    <source>
        <strain evidence="3 4">TLL-A3</strain>
    </source>
</reference>
<name>A0A4Z0V6L6_9BACT</name>
<proteinExistence type="predicted"/>
<evidence type="ECO:0000313" key="3">
    <source>
        <dbReference type="EMBL" id="TGG39937.1"/>
    </source>
</evidence>
<dbReference type="RefSeq" id="WP_135470877.1">
    <property type="nucleotide sequence ID" value="NZ_CASJDB010000002.1"/>
</dbReference>
<feature type="domain" description="BPL/LPL catalytic" evidence="2">
    <location>
        <begin position="1"/>
        <end position="178"/>
    </location>
</feature>
<dbReference type="NCBIfam" id="TIGR00121">
    <property type="entry name" value="birA_ligase"/>
    <property type="match status" value="1"/>
</dbReference>
<protein>
    <submittedName>
        <fullName evidence="3">Biotin--[acetyl-CoA-carboxylase] ligase</fullName>
        <ecNumber evidence="3">6.3.4.15</ecNumber>
    </submittedName>
</protein>